<dbReference type="GO" id="GO:0005737">
    <property type="term" value="C:cytoplasm"/>
    <property type="evidence" value="ECO:0007669"/>
    <property type="project" value="UniProtKB-SubCell"/>
</dbReference>
<protein>
    <recommendedName>
        <fullName evidence="5">[Ribosomal protein bS18]-alanine N-acetyltransferase</fullName>
        <ecNumber evidence="5">2.3.1.266</ecNumber>
    </recommendedName>
</protein>
<evidence type="ECO:0000313" key="7">
    <source>
        <dbReference type="EMBL" id="PHU33525.1"/>
    </source>
</evidence>
<evidence type="ECO:0000256" key="4">
    <source>
        <dbReference type="ARBA" id="ARBA00023315"/>
    </source>
</evidence>
<dbReference type="InterPro" id="IPR000182">
    <property type="entry name" value="GNAT_dom"/>
</dbReference>
<comment type="caution">
    <text evidence="7">The sequence shown here is derived from an EMBL/GenBank/DDBJ whole genome shotgun (WGS) entry which is preliminary data.</text>
</comment>
<dbReference type="Pfam" id="PF00583">
    <property type="entry name" value="Acetyltransf_1"/>
    <property type="match status" value="1"/>
</dbReference>
<evidence type="ECO:0000259" key="6">
    <source>
        <dbReference type="PROSITE" id="PS51186"/>
    </source>
</evidence>
<dbReference type="EC" id="2.3.1.266" evidence="5"/>
<dbReference type="PANTHER" id="PTHR43420:SF44">
    <property type="entry name" value="ACETYLTRANSFERASE YPEA"/>
    <property type="match status" value="1"/>
</dbReference>
<proteinExistence type="inferred from homology"/>
<evidence type="ECO:0000313" key="8">
    <source>
        <dbReference type="Proteomes" id="UP000225889"/>
    </source>
</evidence>
<evidence type="ECO:0000256" key="5">
    <source>
        <dbReference type="RuleBase" id="RU363094"/>
    </source>
</evidence>
<organism evidence="7 8">
    <name type="scientific">Pseudobutyrivibrio ruminis</name>
    <dbReference type="NCBI Taxonomy" id="46206"/>
    <lineage>
        <taxon>Bacteria</taxon>
        <taxon>Bacillati</taxon>
        <taxon>Bacillota</taxon>
        <taxon>Clostridia</taxon>
        <taxon>Lachnospirales</taxon>
        <taxon>Lachnospiraceae</taxon>
        <taxon>Pseudobutyrivibrio</taxon>
    </lineage>
</organism>
<dbReference type="GO" id="GO:0008999">
    <property type="term" value="F:protein-N-terminal-alanine acetyltransferase activity"/>
    <property type="evidence" value="ECO:0007669"/>
    <property type="project" value="UniProtKB-EC"/>
</dbReference>
<dbReference type="NCBIfam" id="TIGR01575">
    <property type="entry name" value="rimI"/>
    <property type="match status" value="1"/>
</dbReference>
<dbReference type="EMBL" id="PDYF01000083">
    <property type="protein sequence ID" value="PHU33525.1"/>
    <property type="molecule type" value="Genomic_DNA"/>
</dbReference>
<dbReference type="PANTHER" id="PTHR43420">
    <property type="entry name" value="ACETYLTRANSFERASE"/>
    <property type="match status" value="1"/>
</dbReference>
<evidence type="ECO:0000256" key="1">
    <source>
        <dbReference type="ARBA" id="ARBA00005395"/>
    </source>
</evidence>
<dbReference type="InterPro" id="IPR016181">
    <property type="entry name" value="Acyl_CoA_acyltransferase"/>
</dbReference>
<comment type="function">
    <text evidence="5">Acetylates the N-terminal alanine of ribosomal protein bS18.</text>
</comment>
<dbReference type="InterPro" id="IPR006464">
    <property type="entry name" value="AcTrfase_RimI/Ard1"/>
</dbReference>
<keyword evidence="4" id="KW-0012">Acyltransferase</keyword>
<dbReference type="InterPro" id="IPR050680">
    <property type="entry name" value="YpeA/RimI_acetyltransf"/>
</dbReference>
<comment type="subcellular location">
    <subcellularLocation>
        <location evidence="5">Cytoplasm</location>
    </subcellularLocation>
</comment>
<evidence type="ECO:0000256" key="2">
    <source>
        <dbReference type="ARBA" id="ARBA00022490"/>
    </source>
</evidence>
<sequence length="147" mass="16666">MSIEFRFANDRDLDTIVEIENSSMSCPWSRDSYKEAMDSDHAFIMVATESDSCVGFAVFYLTVPESELPDIVVAESHRGKGIGKALLDASLRELTSRGVDTVFLEVRVSNERAKALYEKVGFEEIGRRKYFYSDPVEDAICMRLEMN</sequence>
<dbReference type="Gene3D" id="3.40.630.30">
    <property type="match status" value="1"/>
</dbReference>
<reference evidence="7 8" key="2">
    <citation type="submission" date="2017-10" db="EMBL/GenBank/DDBJ databases">
        <authorList>
            <person name="Banno H."/>
            <person name="Chua N.-H."/>
        </authorList>
    </citation>
    <scope>NUCLEOTIDE SEQUENCE [LARGE SCALE GENOMIC DNA]</scope>
    <source>
        <strain evidence="7 8">JK626</strain>
    </source>
</reference>
<comment type="similarity">
    <text evidence="1 5">Belongs to the acetyltransferase family. RimI subfamily.</text>
</comment>
<reference evidence="7 8" key="1">
    <citation type="submission" date="2017-10" db="EMBL/GenBank/DDBJ databases">
        <title>Resolving the taxonomy of Roseburia spp., Eubacterium rectale and Agathobacter spp. through phylogenomic analysis.</title>
        <authorList>
            <person name="Sheridan P.O."/>
            <person name="Walker A.W."/>
            <person name="Duncan S.H."/>
            <person name="Scott K.P."/>
            <person name="Toole P.W.O."/>
            <person name="Luis P."/>
            <person name="Flint H.J."/>
        </authorList>
    </citation>
    <scope>NUCLEOTIDE SEQUENCE [LARGE SCALE GENOMIC DNA]</scope>
    <source>
        <strain evidence="7 8">JK626</strain>
    </source>
</reference>
<keyword evidence="2 5" id="KW-0963">Cytoplasm</keyword>
<dbReference type="RefSeq" id="WP_099392743.1">
    <property type="nucleotide sequence ID" value="NZ_PDYF01000083.1"/>
</dbReference>
<evidence type="ECO:0000256" key="3">
    <source>
        <dbReference type="ARBA" id="ARBA00022679"/>
    </source>
</evidence>
<dbReference type="SUPFAM" id="SSF55729">
    <property type="entry name" value="Acyl-CoA N-acyltransferases (Nat)"/>
    <property type="match status" value="1"/>
</dbReference>
<dbReference type="AlphaFoldDB" id="A0A2G3DRP0"/>
<dbReference type="Proteomes" id="UP000225889">
    <property type="component" value="Unassembled WGS sequence"/>
</dbReference>
<feature type="domain" description="N-acetyltransferase" evidence="6">
    <location>
        <begin position="3"/>
        <end position="147"/>
    </location>
</feature>
<name>A0A2G3DRP0_9FIRM</name>
<gene>
    <name evidence="7" type="primary">rimI</name>
    <name evidence="7" type="ORF">CSX01_13390</name>
</gene>
<dbReference type="PROSITE" id="PS51186">
    <property type="entry name" value="GNAT"/>
    <property type="match status" value="1"/>
</dbReference>
<accession>A0A2G3DRP0</accession>
<dbReference type="CDD" id="cd04301">
    <property type="entry name" value="NAT_SF"/>
    <property type="match status" value="1"/>
</dbReference>
<comment type="catalytic activity">
    <reaction evidence="5">
        <text>N-terminal L-alanyl-[ribosomal protein bS18] + acetyl-CoA = N-terminal N(alpha)-acetyl-L-alanyl-[ribosomal protein bS18] + CoA + H(+)</text>
        <dbReference type="Rhea" id="RHEA:43756"/>
        <dbReference type="Rhea" id="RHEA-COMP:10676"/>
        <dbReference type="Rhea" id="RHEA-COMP:10677"/>
        <dbReference type="ChEBI" id="CHEBI:15378"/>
        <dbReference type="ChEBI" id="CHEBI:57287"/>
        <dbReference type="ChEBI" id="CHEBI:57288"/>
        <dbReference type="ChEBI" id="CHEBI:64718"/>
        <dbReference type="ChEBI" id="CHEBI:83683"/>
        <dbReference type="EC" id="2.3.1.266"/>
    </reaction>
</comment>
<keyword evidence="3 7" id="KW-0808">Transferase</keyword>